<protein>
    <recommendedName>
        <fullName evidence="3">Nucleotide pyrophosphohydrolase</fullName>
    </recommendedName>
</protein>
<dbReference type="Pfam" id="PF12643">
    <property type="entry name" value="MazG-like"/>
    <property type="match status" value="1"/>
</dbReference>
<dbReference type="Gene3D" id="1.10.287.1080">
    <property type="entry name" value="MazG-like"/>
    <property type="match status" value="1"/>
</dbReference>
<dbReference type="InterPro" id="IPR052555">
    <property type="entry name" value="dCTP_Pyrophosphatase"/>
</dbReference>
<accession>A0A2R6CBT8</accession>
<name>A0A2R6CBT8_9ARCH</name>
<evidence type="ECO:0008006" key="3">
    <source>
        <dbReference type="Google" id="ProtNLM"/>
    </source>
</evidence>
<comment type="caution">
    <text evidence="1">The sequence shown here is derived from an EMBL/GenBank/DDBJ whole genome shotgun (WGS) entry which is preliminary data.</text>
</comment>
<evidence type="ECO:0000313" key="2">
    <source>
        <dbReference type="Proteomes" id="UP000242015"/>
    </source>
</evidence>
<evidence type="ECO:0000313" key="1">
    <source>
        <dbReference type="EMBL" id="PSO08367.1"/>
    </source>
</evidence>
<sequence length="91" mass="10570">MYTAKELAAALSTETGELLNLFLWKGDLQVEKFLKSAKGRRWVCSELADIFFFMLVFSDKYGFDLTRELKAKIERNKKRFPIRISGSKEKA</sequence>
<dbReference type="GO" id="GO:0047429">
    <property type="term" value="F:nucleoside triphosphate diphosphatase activity"/>
    <property type="evidence" value="ECO:0007669"/>
    <property type="project" value="InterPro"/>
</dbReference>
<dbReference type="PANTHER" id="PTHR46523">
    <property type="entry name" value="DCTP PYROPHOSPHATASE 1"/>
    <property type="match status" value="1"/>
</dbReference>
<dbReference type="SUPFAM" id="SSF101386">
    <property type="entry name" value="all-alpha NTP pyrophosphatases"/>
    <property type="match status" value="1"/>
</dbReference>
<dbReference type="EMBL" id="NEXF01000100">
    <property type="protein sequence ID" value="PSO08367.1"/>
    <property type="molecule type" value="Genomic_DNA"/>
</dbReference>
<organism evidence="1 2">
    <name type="scientific">Candidatus Marsarchaeota G2 archaeon BE_D</name>
    <dbReference type="NCBI Taxonomy" id="1978158"/>
    <lineage>
        <taxon>Archaea</taxon>
        <taxon>Candidatus Marsarchaeota</taxon>
        <taxon>Candidatus Marsarchaeota group 2</taxon>
    </lineage>
</organism>
<dbReference type="GO" id="GO:0009143">
    <property type="term" value="P:nucleoside triphosphate catabolic process"/>
    <property type="evidence" value="ECO:0007669"/>
    <property type="project" value="InterPro"/>
</dbReference>
<dbReference type="InterPro" id="IPR025984">
    <property type="entry name" value="DCTPP"/>
</dbReference>
<dbReference type="PANTHER" id="PTHR46523:SF1">
    <property type="entry name" value="DCTP PYROPHOSPHATASE 1"/>
    <property type="match status" value="1"/>
</dbReference>
<proteinExistence type="predicted"/>
<reference evidence="1 2" key="1">
    <citation type="submission" date="2017-04" db="EMBL/GenBank/DDBJ databases">
        <title>Novel microbial lineages endemic to geothermal iron-oxide mats fill important gaps in the evolutionary history of Archaea.</title>
        <authorList>
            <person name="Jay Z.J."/>
            <person name="Beam J.P."/>
            <person name="Dlakic M."/>
            <person name="Rusch D.B."/>
            <person name="Kozubal M.A."/>
            <person name="Inskeep W.P."/>
        </authorList>
    </citation>
    <scope>NUCLEOTIDE SEQUENCE [LARGE SCALE GENOMIC DNA]</scope>
    <source>
        <strain evidence="1">BE_D</strain>
    </source>
</reference>
<gene>
    <name evidence="1" type="ORF">B9Q04_05955</name>
</gene>
<dbReference type="AlphaFoldDB" id="A0A2R6CBT8"/>
<dbReference type="Proteomes" id="UP000242015">
    <property type="component" value="Unassembled WGS sequence"/>
</dbReference>